<gene>
    <name evidence="1" type="ORF">BV25DRAFT_1922252</name>
</gene>
<dbReference type="Proteomes" id="UP000814140">
    <property type="component" value="Unassembled WGS sequence"/>
</dbReference>
<sequence>MVRVSIDVSDDEVESLNHTLASVSLTFQPKIRPSAPAEGAPRPPPRPPADGIPRSPPRPPADGAPHSPPRPPAEGARSSLPRPSHSTASPPSDPPTQAHSREVPMLALQGASPSARLNVHKPTSTPRKEAAKPAPPLSANREGWAVYRGLRPGVYLTQAEKDTAIEGVKGPWWSWFDRVGDAESSFTSVGRTGGLSTVILNFPDDDDDDAPYMIPSAETYFPLPSVSGAIPPRRSPKKGTDHSQPAIWVVFRGRMPGIFTTWEEAYEQVHRVSEASTFWFWDLQRAREAYQDVARRDRIRELEPGTSNLDDSGLMLRRRE</sequence>
<organism evidence="1 2">
    <name type="scientific">Artomyces pyxidatus</name>
    <dbReference type="NCBI Taxonomy" id="48021"/>
    <lineage>
        <taxon>Eukaryota</taxon>
        <taxon>Fungi</taxon>
        <taxon>Dikarya</taxon>
        <taxon>Basidiomycota</taxon>
        <taxon>Agaricomycotina</taxon>
        <taxon>Agaricomycetes</taxon>
        <taxon>Russulales</taxon>
        <taxon>Auriscalpiaceae</taxon>
        <taxon>Artomyces</taxon>
    </lineage>
</organism>
<evidence type="ECO:0000313" key="1">
    <source>
        <dbReference type="EMBL" id="KAI0054921.1"/>
    </source>
</evidence>
<dbReference type="EMBL" id="MU277329">
    <property type="protein sequence ID" value="KAI0054921.1"/>
    <property type="molecule type" value="Genomic_DNA"/>
</dbReference>
<keyword evidence="2" id="KW-1185">Reference proteome</keyword>
<reference evidence="1" key="2">
    <citation type="journal article" date="2022" name="New Phytol.">
        <title>Evolutionary transition to the ectomycorrhizal habit in the genomes of a hyperdiverse lineage of mushroom-forming fungi.</title>
        <authorList>
            <person name="Looney B."/>
            <person name="Miyauchi S."/>
            <person name="Morin E."/>
            <person name="Drula E."/>
            <person name="Courty P.E."/>
            <person name="Kohler A."/>
            <person name="Kuo A."/>
            <person name="LaButti K."/>
            <person name="Pangilinan J."/>
            <person name="Lipzen A."/>
            <person name="Riley R."/>
            <person name="Andreopoulos W."/>
            <person name="He G."/>
            <person name="Johnson J."/>
            <person name="Nolan M."/>
            <person name="Tritt A."/>
            <person name="Barry K.W."/>
            <person name="Grigoriev I.V."/>
            <person name="Nagy L.G."/>
            <person name="Hibbett D."/>
            <person name="Henrissat B."/>
            <person name="Matheny P.B."/>
            <person name="Labbe J."/>
            <person name="Martin F.M."/>
        </authorList>
    </citation>
    <scope>NUCLEOTIDE SEQUENCE</scope>
    <source>
        <strain evidence="1">HHB10654</strain>
    </source>
</reference>
<name>A0ACB8SGT9_9AGAM</name>
<reference evidence="1" key="1">
    <citation type="submission" date="2021-03" db="EMBL/GenBank/DDBJ databases">
        <authorList>
            <consortium name="DOE Joint Genome Institute"/>
            <person name="Ahrendt S."/>
            <person name="Looney B.P."/>
            <person name="Miyauchi S."/>
            <person name="Morin E."/>
            <person name="Drula E."/>
            <person name="Courty P.E."/>
            <person name="Chicoki N."/>
            <person name="Fauchery L."/>
            <person name="Kohler A."/>
            <person name="Kuo A."/>
            <person name="Labutti K."/>
            <person name="Pangilinan J."/>
            <person name="Lipzen A."/>
            <person name="Riley R."/>
            <person name="Andreopoulos W."/>
            <person name="He G."/>
            <person name="Johnson J."/>
            <person name="Barry K.W."/>
            <person name="Grigoriev I.V."/>
            <person name="Nagy L."/>
            <person name="Hibbett D."/>
            <person name="Henrissat B."/>
            <person name="Matheny P.B."/>
            <person name="Labbe J."/>
            <person name="Martin F."/>
        </authorList>
    </citation>
    <scope>NUCLEOTIDE SEQUENCE</scope>
    <source>
        <strain evidence="1">HHB10654</strain>
    </source>
</reference>
<evidence type="ECO:0000313" key="2">
    <source>
        <dbReference type="Proteomes" id="UP000814140"/>
    </source>
</evidence>
<accession>A0ACB8SGT9</accession>
<protein>
    <submittedName>
        <fullName evidence="1">Uncharacterized protein</fullName>
    </submittedName>
</protein>
<comment type="caution">
    <text evidence="1">The sequence shown here is derived from an EMBL/GenBank/DDBJ whole genome shotgun (WGS) entry which is preliminary data.</text>
</comment>
<proteinExistence type="predicted"/>